<feature type="region of interest" description="Disordered" evidence="1">
    <location>
        <begin position="121"/>
        <end position="141"/>
    </location>
</feature>
<dbReference type="EMBL" id="CP041217">
    <property type="protein sequence ID" value="QDH23799.1"/>
    <property type="molecule type" value="Genomic_DNA"/>
</dbReference>
<organism evidence="2 3">
    <name type="scientific">Saccharibacillus brassicae</name>
    <dbReference type="NCBI Taxonomy" id="2583377"/>
    <lineage>
        <taxon>Bacteria</taxon>
        <taxon>Bacillati</taxon>
        <taxon>Bacillota</taxon>
        <taxon>Bacilli</taxon>
        <taxon>Bacillales</taxon>
        <taxon>Paenibacillaceae</taxon>
        <taxon>Saccharibacillus</taxon>
    </lineage>
</organism>
<dbReference type="AlphaFoldDB" id="A0A4Y6V185"/>
<gene>
    <name evidence="2" type="ORF">FFV09_15575</name>
</gene>
<evidence type="ECO:0000256" key="1">
    <source>
        <dbReference type="SAM" id="MobiDB-lite"/>
    </source>
</evidence>
<evidence type="ECO:0000313" key="2">
    <source>
        <dbReference type="EMBL" id="QDH23799.1"/>
    </source>
</evidence>
<protein>
    <submittedName>
        <fullName evidence="2">Uncharacterized protein</fullName>
    </submittedName>
</protein>
<name>A0A4Y6V185_SACBS</name>
<dbReference type="OrthoDB" id="2657532at2"/>
<keyword evidence="3" id="KW-1185">Reference proteome</keyword>
<sequence>MSQWDAIVLESVRSLGLTDEEILHRTAQGDLPASRDEAIPSFEPLLTLQAEQPETFERAVTEGYRIKYNTLGGINTWIRIVFGREAEVERSEGIEGVASELTPAERDRLEPVLSIGWTIEPQQSGETNGEAAPYRIVPVRS</sequence>
<dbReference type="KEGG" id="saca:FFV09_15575"/>
<reference evidence="2 3" key="1">
    <citation type="submission" date="2019-06" db="EMBL/GenBank/DDBJ databases">
        <title>Saccharibacillus brassicae sp. nov., an endophytic bacterium isolated from Chinese cabbage seeds (Brassica pekinensis).</title>
        <authorList>
            <person name="Jiang L."/>
            <person name="Lee J."/>
            <person name="Kim S.W."/>
        </authorList>
    </citation>
    <scope>NUCLEOTIDE SEQUENCE [LARGE SCALE GENOMIC DNA]</scope>
    <source>
        <strain evidence="3">KCTC 43072 / ATSA2</strain>
    </source>
</reference>
<dbReference type="Proteomes" id="UP000316968">
    <property type="component" value="Chromosome"/>
</dbReference>
<evidence type="ECO:0000313" key="3">
    <source>
        <dbReference type="Proteomes" id="UP000316968"/>
    </source>
</evidence>
<proteinExistence type="predicted"/>
<accession>A0A4Y6V185</accession>